<dbReference type="InterPro" id="IPR042099">
    <property type="entry name" value="ANL_N_sf"/>
</dbReference>
<organism evidence="3 4">
    <name type="scientific">Streptomyces bauhiniae</name>
    <dbReference type="NCBI Taxonomy" id="2340725"/>
    <lineage>
        <taxon>Bacteria</taxon>
        <taxon>Bacillati</taxon>
        <taxon>Actinomycetota</taxon>
        <taxon>Actinomycetes</taxon>
        <taxon>Kitasatosporales</taxon>
        <taxon>Streptomycetaceae</taxon>
        <taxon>Streptomyces</taxon>
    </lineage>
</organism>
<gene>
    <name evidence="3" type="ORF">E5083_18660</name>
</gene>
<dbReference type="Gene3D" id="3.40.50.12780">
    <property type="entry name" value="N-terminal domain of ligase-like"/>
    <property type="match status" value="1"/>
</dbReference>
<evidence type="ECO:0000259" key="2">
    <source>
        <dbReference type="Pfam" id="PF00501"/>
    </source>
</evidence>
<accession>A0A4Z1D1S6</accession>
<keyword evidence="4" id="KW-1185">Reference proteome</keyword>
<reference evidence="3 4" key="1">
    <citation type="submission" date="2019-04" db="EMBL/GenBank/DDBJ databases">
        <title>Streptomyces sp. nov. Bv016 isolated from bark of Buahinia variegata.</title>
        <authorList>
            <person name="Kanchanasin P."/>
            <person name="Tanasupawat S."/>
            <person name="Yuki M."/>
            <person name="Kudo T."/>
        </authorList>
    </citation>
    <scope>NUCLEOTIDE SEQUENCE [LARGE SCALE GENOMIC DNA]</scope>
    <source>
        <strain evidence="3 4">Bv016</strain>
    </source>
</reference>
<dbReference type="PANTHER" id="PTHR43167:SF1">
    <property type="entry name" value="PUTATIVE (AFU_ORTHOLOGUE AFUA_6G01830)-RELATED"/>
    <property type="match status" value="1"/>
</dbReference>
<protein>
    <submittedName>
        <fullName evidence="3">AMP-dependent synthetase</fullName>
    </submittedName>
</protein>
<sequence>MRAVETVLRRHAEDGDRPLVEVTAEDGTAVVHSYREITRAARALGDRLDPGPRHRVGILCGDTAEAVVAELALLALRVTGCPVPPGASARTAAALLADVSAVLADARGLALLAAWADRDVLPEGCPVVPVDLAALTDAAPGAYRVPDDDRDWICKILPASAGSAGRVGIRAHAVGAHLDALRAELPAGAFARCAVTVPLGALAHQVAATPMALADGGCLLLPPRGIPATALPEWTATVRPTALAVTPPAATALIGAARTARREGRAVPAALFGTPGVPLLWCGTEVPHPLLRECEGLGLPVYAGYGLAGNTGAVSWNTPAARRSGTVGRPLSHVRAEIGPDGELLVSGDGLAVSLGSDGPSDGWLHTGVRAAIDADGFVHLVRPNPARRTGEPLTPEIGRLLYSLVRSLRADCVVAFDGTADGSLDQLAAGARANGAGHVVGHVPDAHRAADTRARLTAAGLAPWAEVRHAGLHDLGRAPAPVDLALLDCRPDLTLPALTALEGRMRPGTIVLALGSAPTGPYLDRVRDGADYLSMPLPVAAGVEVSIRLTPGPRPPPRSPSGPRTGHAHSTAQRRVNP</sequence>
<dbReference type="InterPro" id="IPR000873">
    <property type="entry name" value="AMP-dep_synth/lig_dom"/>
</dbReference>
<feature type="domain" description="AMP-dependent synthetase/ligase" evidence="2">
    <location>
        <begin position="192"/>
        <end position="351"/>
    </location>
</feature>
<name>A0A4Z1D1S6_9ACTN</name>
<dbReference type="SUPFAM" id="SSF56801">
    <property type="entry name" value="Acetyl-CoA synthetase-like"/>
    <property type="match status" value="1"/>
</dbReference>
<dbReference type="EMBL" id="SRRT01000005">
    <property type="protein sequence ID" value="TGN75674.1"/>
    <property type="molecule type" value="Genomic_DNA"/>
</dbReference>
<dbReference type="SUPFAM" id="SSF53335">
    <property type="entry name" value="S-adenosyl-L-methionine-dependent methyltransferases"/>
    <property type="match status" value="1"/>
</dbReference>
<dbReference type="InterPro" id="IPR029063">
    <property type="entry name" value="SAM-dependent_MTases_sf"/>
</dbReference>
<dbReference type="Proteomes" id="UP000298159">
    <property type="component" value="Unassembled WGS sequence"/>
</dbReference>
<evidence type="ECO:0000313" key="3">
    <source>
        <dbReference type="EMBL" id="TGN75674.1"/>
    </source>
</evidence>
<evidence type="ECO:0000256" key="1">
    <source>
        <dbReference type="SAM" id="MobiDB-lite"/>
    </source>
</evidence>
<comment type="caution">
    <text evidence="3">The sequence shown here is derived from an EMBL/GenBank/DDBJ whole genome shotgun (WGS) entry which is preliminary data.</text>
</comment>
<evidence type="ECO:0000313" key="4">
    <source>
        <dbReference type="Proteomes" id="UP000298159"/>
    </source>
</evidence>
<dbReference type="AlphaFoldDB" id="A0A4Z1D1S6"/>
<dbReference type="PANTHER" id="PTHR43167">
    <property type="entry name" value="PUTATIVE (AFU_ORTHOLOGUE AFUA_6G01830)-RELATED"/>
    <property type="match status" value="1"/>
</dbReference>
<feature type="compositionally biased region" description="Polar residues" evidence="1">
    <location>
        <begin position="569"/>
        <end position="579"/>
    </location>
</feature>
<dbReference type="RefSeq" id="WP_135786826.1">
    <property type="nucleotide sequence ID" value="NZ_SRRT01000005.1"/>
</dbReference>
<dbReference type="Gene3D" id="3.40.50.150">
    <property type="entry name" value="Vaccinia Virus protein VP39"/>
    <property type="match status" value="1"/>
</dbReference>
<dbReference type="Pfam" id="PF00501">
    <property type="entry name" value="AMP-binding"/>
    <property type="match status" value="1"/>
</dbReference>
<dbReference type="GeneID" id="95449623"/>
<feature type="region of interest" description="Disordered" evidence="1">
    <location>
        <begin position="548"/>
        <end position="579"/>
    </location>
</feature>
<proteinExistence type="predicted"/>